<dbReference type="PROSITE" id="PS50850">
    <property type="entry name" value="MFS"/>
    <property type="match status" value="1"/>
</dbReference>
<dbReference type="EMBL" id="MU404351">
    <property type="protein sequence ID" value="KAI1616373.1"/>
    <property type="molecule type" value="Genomic_DNA"/>
</dbReference>
<feature type="transmembrane region" description="Helical" evidence="7">
    <location>
        <begin position="197"/>
        <end position="220"/>
    </location>
</feature>
<keyword evidence="4 7" id="KW-1133">Transmembrane helix</keyword>
<feature type="region of interest" description="Disordered" evidence="6">
    <location>
        <begin position="1"/>
        <end position="22"/>
    </location>
</feature>
<dbReference type="InterPro" id="IPR036259">
    <property type="entry name" value="MFS_trans_sf"/>
</dbReference>
<evidence type="ECO:0000256" key="1">
    <source>
        <dbReference type="ARBA" id="ARBA00004141"/>
    </source>
</evidence>
<dbReference type="GO" id="GO:0022857">
    <property type="term" value="F:transmembrane transporter activity"/>
    <property type="evidence" value="ECO:0007669"/>
    <property type="project" value="InterPro"/>
</dbReference>
<evidence type="ECO:0000256" key="4">
    <source>
        <dbReference type="ARBA" id="ARBA00022989"/>
    </source>
</evidence>
<evidence type="ECO:0000259" key="8">
    <source>
        <dbReference type="PROSITE" id="PS50850"/>
    </source>
</evidence>
<feature type="transmembrane region" description="Helical" evidence="7">
    <location>
        <begin position="522"/>
        <end position="540"/>
    </location>
</feature>
<keyword evidence="10" id="KW-1185">Reference proteome</keyword>
<evidence type="ECO:0000256" key="7">
    <source>
        <dbReference type="SAM" id="Phobius"/>
    </source>
</evidence>
<feature type="transmembrane region" description="Helical" evidence="7">
    <location>
        <begin position="435"/>
        <end position="452"/>
    </location>
</feature>
<feature type="transmembrane region" description="Helical" evidence="7">
    <location>
        <begin position="252"/>
        <end position="274"/>
    </location>
</feature>
<proteinExistence type="predicted"/>
<keyword evidence="5 7" id="KW-0472">Membrane</keyword>
<dbReference type="InterPro" id="IPR005828">
    <property type="entry name" value="MFS_sugar_transport-like"/>
</dbReference>
<feature type="transmembrane region" description="Helical" evidence="7">
    <location>
        <begin position="163"/>
        <end position="185"/>
    </location>
</feature>
<evidence type="ECO:0000256" key="5">
    <source>
        <dbReference type="ARBA" id="ARBA00023136"/>
    </source>
</evidence>
<dbReference type="Pfam" id="PF00083">
    <property type="entry name" value="Sugar_tr"/>
    <property type="match status" value="1"/>
</dbReference>
<dbReference type="GO" id="GO:0016020">
    <property type="term" value="C:membrane"/>
    <property type="evidence" value="ECO:0007669"/>
    <property type="project" value="UniProtKB-SubCell"/>
</dbReference>
<evidence type="ECO:0000256" key="6">
    <source>
        <dbReference type="SAM" id="MobiDB-lite"/>
    </source>
</evidence>
<dbReference type="Gene3D" id="1.20.1250.20">
    <property type="entry name" value="MFS general substrate transporter like domains"/>
    <property type="match status" value="1"/>
</dbReference>
<dbReference type="Proteomes" id="UP001203852">
    <property type="component" value="Unassembled WGS sequence"/>
</dbReference>
<feature type="domain" description="Major facilitator superfamily (MFS) profile" evidence="8">
    <location>
        <begin position="74"/>
        <end position="545"/>
    </location>
</feature>
<feature type="transmembrane region" description="Helical" evidence="7">
    <location>
        <begin position="491"/>
        <end position="510"/>
    </location>
</feature>
<sequence length="550" mass="59575">MGPTRGLRTDDKPEGPGASVSPTRYGTIVDAEAAKSSDTDMDAEFDGLSLYEKKVLLVDREIDAQGMGRYQWSVFFTCGAGYLLDLLWAQAFGLVVTPMQNEFGFGDEDLGTIFTAFSVGLTAGAFLWGILVDTVGRSAGFNYTVLISSIFGVWLGGSSNYNTVVVLTALTGIGIGGNIPVDTTICLECLPQSRRWLLPTLSIFQPIGVVACSAMAYAFIPKYSCAEDLAACSTAGAGVPCCSREDNWGWRYLMFTIGGITIAVFILRSLLFTFQESPKYLLYRGRDEEAINVLQYIARFNKRECGLTIETFDALSSDASRFGADDSSGHLLGSGADKKDLSMGERIRGELARFKPLFSSFAMGRLVILVWIIYAFDYWGFTIAGSFLPTILARKGRALGLGLRETYRSYIYIYTFGIPGVLAGSLIYGRRRTALLLSSALFGACLFAFTLVSDQASYIAINGLVYFFQSMFNGVLYGWTPEAFPAQVRGSACGISSFFGRLVGIVAPIAGSHMLAHSLNGVLYLAGAGVWVSTVAILLLPRKALQGQNH</sequence>
<name>A0AAN6IG81_9EURO</name>
<keyword evidence="3 7" id="KW-0812">Transmembrane</keyword>
<dbReference type="InterPro" id="IPR020846">
    <property type="entry name" value="MFS_dom"/>
</dbReference>
<comment type="subcellular location">
    <subcellularLocation>
        <location evidence="1">Membrane</location>
        <topology evidence="1">Multi-pass membrane protein</topology>
    </subcellularLocation>
</comment>
<feature type="transmembrane region" description="Helical" evidence="7">
    <location>
        <begin position="70"/>
        <end position="90"/>
    </location>
</feature>
<evidence type="ECO:0000313" key="9">
    <source>
        <dbReference type="EMBL" id="KAI1616373.1"/>
    </source>
</evidence>
<evidence type="ECO:0000313" key="10">
    <source>
        <dbReference type="Proteomes" id="UP001203852"/>
    </source>
</evidence>
<reference evidence="9" key="1">
    <citation type="journal article" date="2022" name="bioRxiv">
        <title>Deciphering the potential niche of two novel black yeast fungi from a biological soil crust based on their genomes, phenotypes, and melanin regulation.</title>
        <authorList>
            <consortium name="DOE Joint Genome Institute"/>
            <person name="Carr E.C."/>
            <person name="Barton Q."/>
            <person name="Grambo S."/>
            <person name="Sullivan M."/>
            <person name="Renfro C.M."/>
            <person name="Kuo A."/>
            <person name="Pangilinan J."/>
            <person name="Lipzen A."/>
            <person name="Keymanesh K."/>
            <person name="Savage E."/>
            <person name="Barry K."/>
            <person name="Grigoriev I.V."/>
            <person name="Riekhof W.R."/>
            <person name="Harris S.S."/>
        </authorList>
    </citation>
    <scope>NUCLEOTIDE SEQUENCE</scope>
    <source>
        <strain evidence="9">JF 03-4F</strain>
    </source>
</reference>
<dbReference type="PANTHER" id="PTHR23511">
    <property type="entry name" value="SYNAPTIC VESICLE GLYCOPROTEIN 2"/>
    <property type="match status" value="1"/>
</dbReference>
<dbReference type="PANTHER" id="PTHR23511:SF3">
    <property type="entry name" value="MAJOR FACILITATOR SUPERFAMILY (MFS) PROFILE DOMAIN-CONTAINING PROTEIN"/>
    <property type="match status" value="1"/>
</dbReference>
<gene>
    <name evidence="9" type="ORF">EDD36DRAFT_133812</name>
</gene>
<protein>
    <submittedName>
        <fullName evidence="9">MFS transporter</fullName>
    </submittedName>
</protein>
<organism evidence="9 10">
    <name type="scientific">Exophiala viscosa</name>
    <dbReference type="NCBI Taxonomy" id="2486360"/>
    <lineage>
        <taxon>Eukaryota</taxon>
        <taxon>Fungi</taxon>
        <taxon>Dikarya</taxon>
        <taxon>Ascomycota</taxon>
        <taxon>Pezizomycotina</taxon>
        <taxon>Eurotiomycetes</taxon>
        <taxon>Chaetothyriomycetidae</taxon>
        <taxon>Chaetothyriales</taxon>
        <taxon>Herpotrichiellaceae</taxon>
        <taxon>Exophiala</taxon>
    </lineage>
</organism>
<accession>A0AAN6IG81</accession>
<keyword evidence="2" id="KW-0813">Transport</keyword>
<evidence type="ECO:0000256" key="2">
    <source>
        <dbReference type="ARBA" id="ARBA00022448"/>
    </source>
</evidence>
<evidence type="ECO:0000256" key="3">
    <source>
        <dbReference type="ARBA" id="ARBA00022692"/>
    </source>
</evidence>
<feature type="transmembrane region" description="Helical" evidence="7">
    <location>
        <begin position="409"/>
        <end position="428"/>
    </location>
</feature>
<feature type="transmembrane region" description="Helical" evidence="7">
    <location>
        <begin position="458"/>
        <end position="479"/>
    </location>
</feature>
<dbReference type="AlphaFoldDB" id="A0AAN6IG81"/>
<dbReference type="SUPFAM" id="SSF103473">
    <property type="entry name" value="MFS general substrate transporter"/>
    <property type="match status" value="1"/>
</dbReference>
<feature type="transmembrane region" description="Helical" evidence="7">
    <location>
        <begin position="110"/>
        <end position="132"/>
    </location>
</feature>
<comment type="caution">
    <text evidence="9">The sequence shown here is derived from an EMBL/GenBank/DDBJ whole genome shotgun (WGS) entry which is preliminary data.</text>
</comment>
<feature type="transmembrane region" description="Helical" evidence="7">
    <location>
        <begin position="139"/>
        <end position="157"/>
    </location>
</feature>